<keyword evidence="5" id="KW-1185">Reference proteome</keyword>
<feature type="domain" description="C2H2-type" evidence="3">
    <location>
        <begin position="474"/>
        <end position="501"/>
    </location>
</feature>
<reference evidence="4 5" key="1">
    <citation type="journal article" date="2024" name="J Genomics">
        <title>Draft genome sequencing and assembly of Favolaschia claudopus CIRM-BRFM 2984 isolated from oak limbs.</title>
        <authorList>
            <person name="Navarro D."/>
            <person name="Drula E."/>
            <person name="Chaduli D."/>
            <person name="Cazenave R."/>
            <person name="Ahrendt S."/>
            <person name="Wang J."/>
            <person name="Lipzen A."/>
            <person name="Daum C."/>
            <person name="Barry K."/>
            <person name="Grigoriev I.V."/>
            <person name="Favel A."/>
            <person name="Rosso M.N."/>
            <person name="Martin F."/>
        </authorList>
    </citation>
    <scope>NUCLEOTIDE SEQUENCE [LARGE SCALE GENOMIC DNA]</scope>
    <source>
        <strain evidence="4 5">CIRM-BRFM 2984</strain>
    </source>
</reference>
<dbReference type="AlphaFoldDB" id="A0AAW0BPS1"/>
<dbReference type="Proteomes" id="UP001362999">
    <property type="component" value="Unassembled WGS sequence"/>
</dbReference>
<feature type="compositionally biased region" description="Low complexity" evidence="2">
    <location>
        <begin position="444"/>
        <end position="459"/>
    </location>
</feature>
<evidence type="ECO:0000313" key="5">
    <source>
        <dbReference type="Proteomes" id="UP001362999"/>
    </source>
</evidence>
<accession>A0AAW0BPS1</accession>
<evidence type="ECO:0000256" key="1">
    <source>
        <dbReference type="PROSITE-ProRule" id="PRU00042"/>
    </source>
</evidence>
<dbReference type="PROSITE" id="PS50157">
    <property type="entry name" value="ZINC_FINGER_C2H2_2"/>
    <property type="match status" value="1"/>
</dbReference>
<keyword evidence="1" id="KW-0479">Metal-binding</keyword>
<sequence length="554" mass="59601">MDVLLSLSTDPTSMIEAQDAILSLLNAPKPTIEAQDQSQKFSPASPSLDSPANTSSESWLVASEPFLPHHPDDDFDEFFHKLHKDEYVVARDIQDFDPQYLSLLTPAKLWGAMDMPATAKNPENAYDNVDAFRPATANEMADAHDIASHFEAVSRAPTPHELADVYAGVDAPGSEGVLGSTGANDLADEHDHTLYSEERDESADKTSSTSSSPRHIAPLPERCEPTESPTIASPLACPSVVSRSDDEWPSYEYELPEEEDFPDDDADGDYVESQSRAPKLCENDGSKAAPARQPKLSTNATRKGKPRAPASRTTFGSASTASPASSSSHSSSSNNNNGSDYVVRHSPPSKRRRTNGGKALPVQQVSRSASTAAKGKGKAKAPAPPRGWHEYSSSEEDDDGDADAHDDAEDDDDYDDSNYGSAPSSSSKRRRSKAQPVPQPNRRSSSTTAPSPAQSSSTSNGVTVDYFRNANGVYQCNHCAHTVNTVSGIGRHVRRHTDPGEPCPAGCGILFGRPISMRRHLGENPTGHVACSAPRHIVAECLENLSMGVVRRKR</sequence>
<keyword evidence="1" id="KW-0863">Zinc-finger</keyword>
<dbReference type="InterPro" id="IPR013087">
    <property type="entry name" value="Znf_C2H2_type"/>
</dbReference>
<feature type="compositionally biased region" description="Acidic residues" evidence="2">
    <location>
        <begin position="393"/>
        <end position="416"/>
    </location>
</feature>
<dbReference type="PROSITE" id="PS00028">
    <property type="entry name" value="ZINC_FINGER_C2H2_1"/>
    <property type="match status" value="1"/>
</dbReference>
<feature type="compositionally biased region" description="Acidic residues" evidence="2">
    <location>
        <begin position="254"/>
        <end position="270"/>
    </location>
</feature>
<evidence type="ECO:0000256" key="2">
    <source>
        <dbReference type="SAM" id="MobiDB-lite"/>
    </source>
</evidence>
<protein>
    <recommendedName>
        <fullName evidence="3">C2H2-type domain-containing protein</fullName>
    </recommendedName>
</protein>
<evidence type="ECO:0000259" key="3">
    <source>
        <dbReference type="PROSITE" id="PS50157"/>
    </source>
</evidence>
<dbReference type="GO" id="GO:0008270">
    <property type="term" value="F:zinc ion binding"/>
    <property type="evidence" value="ECO:0007669"/>
    <property type="project" value="UniProtKB-KW"/>
</dbReference>
<feature type="region of interest" description="Disordered" evidence="2">
    <location>
        <begin position="195"/>
        <end position="462"/>
    </location>
</feature>
<proteinExistence type="predicted"/>
<dbReference type="EMBL" id="JAWWNJ010000028">
    <property type="protein sequence ID" value="KAK7028542.1"/>
    <property type="molecule type" value="Genomic_DNA"/>
</dbReference>
<keyword evidence="1" id="KW-0862">Zinc</keyword>
<name>A0AAW0BPS1_9AGAR</name>
<organism evidence="4 5">
    <name type="scientific">Favolaschia claudopus</name>
    <dbReference type="NCBI Taxonomy" id="2862362"/>
    <lineage>
        <taxon>Eukaryota</taxon>
        <taxon>Fungi</taxon>
        <taxon>Dikarya</taxon>
        <taxon>Basidiomycota</taxon>
        <taxon>Agaricomycotina</taxon>
        <taxon>Agaricomycetes</taxon>
        <taxon>Agaricomycetidae</taxon>
        <taxon>Agaricales</taxon>
        <taxon>Marasmiineae</taxon>
        <taxon>Mycenaceae</taxon>
        <taxon>Favolaschia</taxon>
    </lineage>
</organism>
<comment type="caution">
    <text evidence="4">The sequence shown here is derived from an EMBL/GenBank/DDBJ whole genome shotgun (WGS) entry which is preliminary data.</text>
</comment>
<feature type="compositionally biased region" description="Polar residues" evidence="2">
    <location>
        <begin position="34"/>
        <end position="55"/>
    </location>
</feature>
<gene>
    <name evidence="4" type="ORF">R3P38DRAFT_930419</name>
</gene>
<feature type="region of interest" description="Disordered" evidence="2">
    <location>
        <begin position="32"/>
        <end position="55"/>
    </location>
</feature>
<evidence type="ECO:0000313" key="4">
    <source>
        <dbReference type="EMBL" id="KAK7028542.1"/>
    </source>
</evidence>
<feature type="compositionally biased region" description="Low complexity" evidence="2">
    <location>
        <begin position="317"/>
        <end position="339"/>
    </location>
</feature>